<keyword evidence="6" id="KW-1185">Reference proteome</keyword>
<dbReference type="Pfam" id="PF25779">
    <property type="entry name" value="Tubulin-bind_CPAP"/>
    <property type="match status" value="1"/>
</dbReference>
<protein>
    <submittedName>
        <fullName evidence="7">Centromere protein J isoform X1</fullName>
    </submittedName>
</protein>
<feature type="compositionally biased region" description="Basic and acidic residues" evidence="3">
    <location>
        <begin position="377"/>
        <end position="388"/>
    </location>
</feature>
<evidence type="ECO:0000256" key="2">
    <source>
        <dbReference type="SAM" id="Coils"/>
    </source>
</evidence>
<feature type="region of interest" description="Disordered" evidence="3">
    <location>
        <begin position="296"/>
        <end position="315"/>
    </location>
</feature>
<comment type="similarity">
    <text evidence="1">Belongs to the TCP10 family.</text>
</comment>
<feature type="domain" description="CENPJ tubulin-binding region" evidence="5">
    <location>
        <begin position="225"/>
        <end position="281"/>
    </location>
</feature>
<dbReference type="AlphaFoldDB" id="A0A9F7QZ27"/>
<organism evidence="6 7">
    <name type="scientific">Ictalurus punctatus</name>
    <name type="common">Channel catfish</name>
    <name type="synonym">Silurus punctatus</name>
    <dbReference type="NCBI Taxonomy" id="7998"/>
    <lineage>
        <taxon>Eukaryota</taxon>
        <taxon>Metazoa</taxon>
        <taxon>Chordata</taxon>
        <taxon>Craniata</taxon>
        <taxon>Vertebrata</taxon>
        <taxon>Euteleostomi</taxon>
        <taxon>Actinopterygii</taxon>
        <taxon>Neopterygii</taxon>
        <taxon>Teleostei</taxon>
        <taxon>Ostariophysi</taxon>
        <taxon>Siluriformes</taxon>
        <taxon>Ictaluridae</taxon>
        <taxon>Ictalurus</taxon>
    </lineage>
</organism>
<evidence type="ECO:0000313" key="7">
    <source>
        <dbReference type="RefSeq" id="XP_053531846.1"/>
    </source>
</evidence>
<feature type="domain" description="Centromere protein J C-terminal" evidence="4">
    <location>
        <begin position="993"/>
        <end position="1024"/>
    </location>
</feature>
<feature type="region of interest" description="Disordered" evidence="3">
    <location>
        <begin position="28"/>
        <end position="65"/>
    </location>
</feature>
<evidence type="ECO:0000256" key="1">
    <source>
        <dbReference type="ARBA" id="ARBA00005627"/>
    </source>
</evidence>
<name>A0A9F7QZ27_ICTPU</name>
<feature type="compositionally biased region" description="Polar residues" evidence="3">
    <location>
        <begin position="296"/>
        <end position="313"/>
    </location>
</feature>
<feature type="domain" description="Centromere protein J C-terminal" evidence="4">
    <location>
        <begin position="920"/>
        <end position="953"/>
    </location>
</feature>
<gene>
    <name evidence="7" type="primary">si:ch211-140l13.3</name>
</gene>
<feature type="compositionally biased region" description="Polar residues" evidence="3">
    <location>
        <begin position="802"/>
        <end position="843"/>
    </location>
</feature>
<reference evidence="7" key="2">
    <citation type="submission" date="2025-08" db="UniProtKB">
        <authorList>
            <consortium name="RefSeq"/>
        </authorList>
    </citation>
    <scope>IDENTIFICATION</scope>
    <source>
        <tissue evidence="7">Blood</tissue>
    </source>
</reference>
<evidence type="ECO:0000259" key="5">
    <source>
        <dbReference type="Pfam" id="PF25779"/>
    </source>
</evidence>
<proteinExistence type="inferred from homology"/>
<dbReference type="Pfam" id="PF07202">
    <property type="entry name" value="Tcp10_C"/>
    <property type="match status" value="4"/>
</dbReference>
<dbReference type="OrthoDB" id="10252174at2759"/>
<dbReference type="InterPro" id="IPR026581">
    <property type="entry name" value="TCP10L/CENPJ"/>
</dbReference>
<dbReference type="PANTHER" id="PTHR10331">
    <property type="entry name" value="T COMPLEX PROTEIN 10"/>
    <property type="match status" value="1"/>
</dbReference>
<reference evidence="6" key="1">
    <citation type="journal article" date="2016" name="Nat. Commun.">
        <title>The channel catfish genome sequence provides insights into the evolution of scale formation in teleosts.</title>
        <authorList>
            <person name="Liu Z."/>
            <person name="Liu S."/>
            <person name="Yao J."/>
            <person name="Bao L."/>
            <person name="Zhang J."/>
            <person name="Li Y."/>
            <person name="Jiang C."/>
            <person name="Sun L."/>
            <person name="Wang R."/>
            <person name="Zhang Y."/>
            <person name="Zhou T."/>
            <person name="Zeng Q."/>
            <person name="Fu Q."/>
            <person name="Gao S."/>
            <person name="Li N."/>
            <person name="Koren S."/>
            <person name="Jiang Y."/>
            <person name="Zimin A."/>
            <person name="Xu P."/>
            <person name="Phillippy A.M."/>
            <person name="Geng X."/>
            <person name="Song L."/>
            <person name="Sun F."/>
            <person name="Li C."/>
            <person name="Wang X."/>
            <person name="Chen A."/>
            <person name="Jin Y."/>
            <person name="Yuan Z."/>
            <person name="Yang Y."/>
            <person name="Tan S."/>
            <person name="Peatman E."/>
            <person name="Lu J."/>
            <person name="Qin Z."/>
            <person name="Dunham R."/>
            <person name="Li Z."/>
            <person name="Sonstegard T."/>
            <person name="Feng J."/>
            <person name="Danzmann R.G."/>
            <person name="Schroeder S."/>
            <person name="Scheffler B."/>
            <person name="Duke M.V."/>
            <person name="Ballard L."/>
            <person name="Kucuktas H."/>
            <person name="Kaltenboeck L."/>
            <person name="Liu H."/>
            <person name="Armbruster J."/>
            <person name="Xie Y."/>
            <person name="Kirby M.L."/>
            <person name="Tian Y."/>
            <person name="Flanagan M.E."/>
            <person name="Mu W."/>
            <person name="Waldbieser G.C."/>
        </authorList>
    </citation>
    <scope>NUCLEOTIDE SEQUENCE [LARGE SCALE GENOMIC DNA]</scope>
    <source>
        <strain evidence="6">SDA103</strain>
    </source>
</reference>
<feature type="coiled-coil region" evidence="2">
    <location>
        <begin position="659"/>
        <end position="711"/>
    </location>
</feature>
<sequence>MNSSSSGYRMQTPISTVFFRSMSVRIPPPGRCAAGADPESNPELTGAPVSEEKIKQQLPPAAQSRPPCDVLQGALHSHLNQHGYQLPHSPSTSREQLLQMQVKQLQKALHEQKALLNFLSPGLMLSPAFLTQYQAYSLSQRPETGADGVLDRRKCVSNTVIIRAGVEQEVPACAPQRTQCADHTSLQAVGTEQRCLSPIKEESCGPGEESCTVSPFGVRRKVPANPEERPIRPGLKETEKTFDDFVEEQLKLDKEVIKKDEQLRTAEKKNFLRKGDGRSRVGQIKDNIQKIQPASKITTSTQLQRPSTASAVQHSDKIRWTNSSPHIQQSSSPALQNLLLVRKDKAKCSDQRSGQENLLRNIHPAHECTFLALDHDKHSSQKNEERPKQPNQIRSTTSQDGCITLSGRKVAPKIHLPEERVGFKKVNDRIVRVCDLDEASTKALSLTTEIKQLLLHSSSGDSTAAEDDPKPPNPPNHLRINSDQNLDLSDEDYASDAPSDVSPSECPRAPHFFHELSSSSGSDDGSDSELQQLCWSEPHKPSRTPKETSGEATPPGASNSDLLARIFPQVKSAGKNKTNNDLWEKTQHSMNGGDPVKKVQENSGSDIRDGTSNDLMMDKMKTEQDKALNFLRSEMDRFSNKDKDSIPNCRSSEHTSQDVTRHLNEAEDFRQQIQFLREQLKRRECEWWQAHSELQSRVDALTRENEALMSQCDVQVRTQSSGRATPHPDARNLTRTRSVTSSQETNKQKISSTRRGSSNSRTSTASQSPDDSDTIPYSECGEKGSCRSAEKQNGVERRNSVPKGSQNTLKPGKSVSSESDYGSTDMTEDSLNSEMKNSSTQGAGNVVVREETRYPDGKVEQLLSDGSRVIVFRNGTRKEIGADQKSTTVTFCNGDVKRVLADGTMVYYYCDTQTTHSTYPSGLEVLQFPNKQREKRHPDGTREILFPDGTVKTLYPDGRQQSFFPDGTVVKLSKNGEKTVEFTNGQREIHTSQYKQRIYPDGTVKTVYLNGRQETKYSSGRIRIKNNEDVSMMDRK</sequence>
<evidence type="ECO:0000259" key="4">
    <source>
        <dbReference type="Pfam" id="PF07202"/>
    </source>
</evidence>
<dbReference type="Gene3D" id="2.60.450.20">
    <property type="match status" value="1"/>
</dbReference>
<feature type="compositionally biased region" description="Low complexity" evidence="3">
    <location>
        <begin position="751"/>
        <end position="768"/>
    </location>
</feature>
<evidence type="ECO:0000313" key="6">
    <source>
        <dbReference type="Proteomes" id="UP000221080"/>
    </source>
</evidence>
<dbReference type="RefSeq" id="XP_053531846.1">
    <property type="nucleotide sequence ID" value="XM_053675871.1"/>
</dbReference>
<feature type="region of interest" description="Disordered" evidence="3">
    <location>
        <begin position="377"/>
        <end position="402"/>
    </location>
</feature>
<dbReference type="GO" id="GO:0005814">
    <property type="term" value="C:centriole"/>
    <property type="evidence" value="ECO:0007669"/>
    <property type="project" value="TreeGrafter"/>
</dbReference>
<feature type="region of interest" description="Disordered" evidence="3">
    <location>
        <begin position="715"/>
        <end position="849"/>
    </location>
</feature>
<dbReference type="GO" id="GO:0005813">
    <property type="term" value="C:centrosome"/>
    <property type="evidence" value="ECO:0007669"/>
    <property type="project" value="TreeGrafter"/>
</dbReference>
<dbReference type="InterPro" id="IPR058029">
    <property type="entry name" value="Tubulin-bd_CENPJ"/>
</dbReference>
<feature type="domain" description="Centromere protein J C-terminal" evidence="4">
    <location>
        <begin position="848"/>
        <end position="880"/>
    </location>
</feature>
<feature type="domain" description="Centromere protein J C-terminal" evidence="4">
    <location>
        <begin position="956"/>
        <end position="990"/>
    </location>
</feature>
<dbReference type="PANTHER" id="PTHR10331:SF28">
    <property type="entry name" value="CENTROMERE PROTEIN J-LIKE"/>
    <property type="match status" value="1"/>
</dbReference>
<feature type="compositionally biased region" description="Basic and acidic residues" evidence="3">
    <location>
        <begin position="595"/>
        <end position="613"/>
    </location>
</feature>
<feature type="compositionally biased region" description="Basic and acidic residues" evidence="3">
    <location>
        <begin position="780"/>
        <end position="799"/>
    </location>
</feature>
<dbReference type="InterPro" id="IPR009852">
    <property type="entry name" value="CENPJ_C_dom"/>
</dbReference>
<feature type="compositionally biased region" description="Polar residues" evidence="3">
    <location>
        <begin position="389"/>
        <end position="401"/>
    </location>
</feature>
<feature type="region of interest" description="Disordered" evidence="3">
    <location>
        <begin position="458"/>
        <end position="560"/>
    </location>
</feature>
<feature type="compositionally biased region" description="Basic and acidic residues" evidence="3">
    <location>
        <begin position="537"/>
        <end position="549"/>
    </location>
</feature>
<feature type="compositionally biased region" description="Polar residues" evidence="3">
    <location>
        <begin position="733"/>
        <end position="750"/>
    </location>
</feature>
<dbReference type="Proteomes" id="UP000221080">
    <property type="component" value="Chromosome 25"/>
</dbReference>
<evidence type="ECO:0000256" key="3">
    <source>
        <dbReference type="SAM" id="MobiDB-lite"/>
    </source>
</evidence>
<dbReference type="InterPro" id="IPR047002">
    <property type="entry name" value="Tcp10_C_sf"/>
</dbReference>
<dbReference type="GO" id="GO:0061511">
    <property type="term" value="P:centriole elongation"/>
    <property type="evidence" value="ECO:0007669"/>
    <property type="project" value="TreeGrafter"/>
</dbReference>
<dbReference type="GeneID" id="108257642"/>
<accession>A0A9F7QZ27</accession>
<dbReference type="GO" id="GO:0060271">
    <property type="term" value="P:cilium assembly"/>
    <property type="evidence" value="ECO:0007669"/>
    <property type="project" value="TreeGrafter"/>
</dbReference>
<feature type="region of interest" description="Disordered" evidence="3">
    <location>
        <begin position="585"/>
        <end position="613"/>
    </location>
</feature>
<keyword evidence="2" id="KW-0175">Coiled coil</keyword>
<dbReference type="GO" id="GO:0015631">
    <property type="term" value="F:tubulin binding"/>
    <property type="evidence" value="ECO:0007669"/>
    <property type="project" value="TreeGrafter"/>
</dbReference>